<protein>
    <submittedName>
        <fullName evidence="1">CHAT domain-containing protein</fullName>
    </submittedName>
</protein>
<reference evidence="1" key="1">
    <citation type="submission" date="2021-02" db="EMBL/GenBank/DDBJ databases">
        <authorList>
            <consortium name="DOE Joint Genome Institute"/>
            <person name="Ahrendt S."/>
            <person name="Looney B.P."/>
            <person name="Miyauchi S."/>
            <person name="Morin E."/>
            <person name="Drula E."/>
            <person name="Courty P.E."/>
            <person name="Chicoki N."/>
            <person name="Fauchery L."/>
            <person name="Kohler A."/>
            <person name="Kuo A."/>
            <person name="Labutti K."/>
            <person name="Pangilinan J."/>
            <person name="Lipzen A."/>
            <person name="Riley R."/>
            <person name="Andreopoulos W."/>
            <person name="He G."/>
            <person name="Johnson J."/>
            <person name="Barry K.W."/>
            <person name="Grigoriev I.V."/>
            <person name="Nagy L."/>
            <person name="Hibbett D."/>
            <person name="Henrissat B."/>
            <person name="Matheny P.B."/>
            <person name="Labbe J."/>
            <person name="Martin F."/>
        </authorList>
    </citation>
    <scope>NUCLEOTIDE SEQUENCE</scope>
    <source>
        <strain evidence="1">EC-137</strain>
    </source>
</reference>
<feature type="non-terminal residue" evidence="1">
    <location>
        <position position="1028"/>
    </location>
</feature>
<proteinExistence type="predicted"/>
<dbReference type="Proteomes" id="UP000814128">
    <property type="component" value="Unassembled WGS sequence"/>
</dbReference>
<evidence type="ECO:0000313" key="1">
    <source>
        <dbReference type="EMBL" id="KAI0031641.1"/>
    </source>
</evidence>
<name>A0ACB8QK12_9AGAM</name>
<reference evidence="1" key="2">
    <citation type="journal article" date="2022" name="New Phytol.">
        <title>Evolutionary transition to the ectomycorrhizal habit in the genomes of a hyperdiverse lineage of mushroom-forming fungi.</title>
        <authorList>
            <person name="Looney B."/>
            <person name="Miyauchi S."/>
            <person name="Morin E."/>
            <person name="Drula E."/>
            <person name="Courty P.E."/>
            <person name="Kohler A."/>
            <person name="Kuo A."/>
            <person name="LaButti K."/>
            <person name="Pangilinan J."/>
            <person name="Lipzen A."/>
            <person name="Riley R."/>
            <person name="Andreopoulos W."/>
            <person name="He G."/>
            <person name="Johnson J."/>
            <person name="Nolan M."/>
            <person name="Tritt A."/>
            <person name="Barry K.W."/>
            <person name="Grigoriev I.V."/>
            <person name="Nagy L.G."/>
            <person name="Hibbett D."/>
            <person name="Henrissat B."/>
            <person name="Matheny P.B."/>
            <person name="Labbe J."/>
            <person name="Martin F.M."/>
        </authorList>
    </citation>
    <scope>NUCLEOTIDE SEQUENCE</scope>
    <source>
        <strain evidence="1">EC-137</strain>
    </source>
</reference>
<gene>
    <name evidence="1" type="ORF">K488DRAFT_39220</name>
</gene>
<dbReference type="EMBL" id="MU273572">
    <property type="protein sequence ID" value="KAI0031641.1"/>
    <property type="molecule type" value="Genomic_DNA"/>
</dbReference>
<organism evidence="1 2">
    <name type="scientific">Vararia minispora EC-137</name>
    <dbReference type="NCBI Taxonomy" id="1314806"/>
    <lineage>
        <taxon>Eukaryota</taxon>
        <taxon>Fungi</taxon>
        <taxon>Dikarya</taxon>
        <taxon>Basidiomycota</taxon>
        <taxon>Agaricomycotina</taxon>
        <taxon>Agaricomycetes</taxon>
        <taxon>Russulales</taxon>
        <taxon>Lachnocladiaceae</taxon>
        <taxon>Vararia</taxon>
    </lineage>
</organism>
<accession>A0ACB8QK12</accession>
<keyword evidence="2" id="KW-1185">Reference proteome</keyword>
<evidence type="ECO:0000313" key="2">
    <source>
        <dbReference type="Proteomes" id="UP000814128"/>
    </source>
</evidence>
<sequence>LIALGYSLESRLRRLGKLVDIHDAIDAGRSAILFTPDNDPEKLYRLSGLAHYLTLRFNALEEISDIEEAVETHRHVVKATLDDHPDKPARLNNLGSSLERRFSRLDNLPDIEEAVDAARRAVDLARSGDPEEPIFLSNLGSFLSTRFDRTQELSDIENAIAVQRRVADMTPDSHPSKPIRLSNLANSFDSRFKRLDNLSDIESAVSTSRRAYELTPDDHPGKLERLSSFAIYLVARFDRTQDLKDVEEAIKAHRRVVDSTPDDDPTKPLRLSQLGLALRSRFSRIENLNDLEEAISAVRQAAILTPDDHPGKLYFLSSLGVYFNLRFDKLHDPSDIEEAVKTLRLVIDLTPDDHPVKPARLNSLGFALESRFKRFSNPVDIEDAISAARRATELTPDDHPDVHDRLGNLGYYLNLRFDALKTRADIDEAISIYSRVVDLSPDNHPNKSIRLMGLARSLDSRFEQYSDAFDFSGAFQAYLRAAALGSGPPSVRLQAAMMCARLCRQDRTLGTDNRQLEAYKHALPLIPQVAWLGHDVDRRFDELSTLGDIASGAAAVAISAGQYALAIEWLEEGRSVVWGQLLRLRTPLDELRARHPALADDLQRVSRALHNAGSPRPNPDSKTDRSSEDRTVMHRELAEQYSKIIADIRTKPDFHRFLLPKKLAELSPAQGTAGPVVIINVHRTRCDALILNFFDHIAHVPLPELSYATTEDMRSRLVKALRRASVRDRGALSCLPRAGYDQTLPWVLDRLWRFVVEPVLKNIETKDTGREELPHVTWCPTGPLSFLPLHAAGLYHAGRKGSEQPSRIFNHVVSSYTTTLSALSRSHSAPMSQINILVVSQPKTPGFGALPGTSEEVERIKCYFSQEQLVHLEDSAATVKTVLDAMDARSPRMLHLACHGVQDSARPTDSAFMLYDGPLSLSALMTKTTEGAELAFLSACQTATGDEKLAEEAVHLAAGMLAVGYRAVIGTMWSIGDADAPLIADEVYARLGGKKRSVALALHDAVGRLREEVGEQNFLRWIPFVHFG</sequence>
<feature type="non-terminal residue" evidence="1">
    <location>
        <position position="1"/>
    </location>
</feature>
<comment type="caution">
    <text evidence="1">The sequence shown here is derived from an EMBL/GenBank/DDBJ whole genome shotgun (WGS) entry which is preliminary data.</text>
</comment>